<dbReference type="InterPro" id="IPR011527">
    <property type="entry name" value="ABC1_TM_dom"/>
</dbReference>
<evidence type="ECO:0000256" key="4">
    <source>
        <dbReference type="ARBA" id="ARBA00022692"/>
    </source>
</evidence>
<dbReference type="Pfam" id="PF00005">
    <property type="entry name" value="ABC_tran"/>
    <property type="match status" value="1"/>
</dbReference>
<keyword evidence="7 9" id="KW-1133">Transmembrane helix</keyword>
<name>A0A9D1Q8H9_9GAMM</name>
<keyword evidence="3" id="KW-1003">Cell membrane</keyword>
<dbReference type="Gene3D" id="1.20.1560.10">
    <property type="entry name" value="ABC transporter type 1, transmembrane domain"/>
    <property type="match status" value="1"/>
</dbReference>
<dbReference type="PROSITE" id="PS00211">
    <property type="entry name" value="ABC_TRANSPORTER_1"/>
    <property type="match status" value="1"/>
</dbReference>
<evidence type="ECO:0000256" key="2">
    <source>
        <dbReference type="ARBA" id="ARBA00022448"/>
    </source>
</evidence>
<comment type="subcellular location">
    <subcellularLocation>
        <location evidence="1">Cell membrane</location>
        <topology evidence="1">Multi-pass membrane protein</topology>
    </subcellularLocation>
</comment>
<dbReference type="PROSITE" id="PS50929">
    <property type="entry name" value="ABC_TM1F"/>
    <property type="match status" value="1"/>
</dbReference>
<evidence type="ECO:0000256" key="5">
    <source>
        <dbReference type="ARBA" id="ARBA00022741"/>
    </source>
</evidence>
<feature type="transmembrane region" description="Helical" evidence="9">
    <location>
        <begin position="290"/>
        <end position="313"/>
    </location>
</feature>
<evidence type="ECO:0000256" key="9">
    <source>
        <dbReference type="SAM" id="Phobius"/>
    </source>
</evidence>
<feature type="transmembrane region" description="Helical" evidence="9">
    <location>
        <begin position="171"/>
        <end position="187"/>
    </location>
</feature>
<evidence type="ECO:0000256" key="1">
    <source>
        <dbReference type="ARBA" id="ARBA00004651"/>
    </source>
</evidence>
<evidence type="ECO:0000256" key="6">
    <source>
        <dbReference type="ARBA" id="ARBA00022840"/>
    </source>
</evidence>
<dbReference type="InterPro" id="IPR027417">
    <property type="entry name" value="P-loop_NTPase"/>
</dbReference>
<gene>
    <name evidence="12" type="ORF">H9889_09885</name>
</gene>
<protein>
    <submittedName>
        <fullName evidence="12">ABC transporter ATP-binding protein/permease</fullName>
    </submittedName>
</protein>
<dbReference type="InterPro" id="IPR003593">
    <property type="entry name" value="AAA+_ATPase"/>
</dbReference>
<dbReference type="SUPFAM" id="SSF90123">
    <property type="entry name" value="ABC transporter transmembrane region"/>
    <property type="match status" value="1"/>
</dbReference>
<evidence type="ECO:0000256" key="8">
    <source>
        <dbReference type="ARBA" id="ARBA00023136"/>
    </source>
</evidence>
<dbReference type="InterPro" id="IPR003439">
    <property type="entry name" value="ABC_transporter-like_ATP-bd"/>
</dbReference>
<dbReference type="PANTHER" id="PTHR24221:SF654">
    <property type="entry name" value="ATP-BINDING CASSETTE SUB-FAMILY B MEMBER 6"/>
    <property type="match status" value="1"/>
</dbReference>
<organism evidence="12 13">
    <name type="scientific">Candidatus Ignatzschineria merdigallinarum</name>
    <dbReference type="NCBI Taxonomy" id="2838621"/>
    <lineage>
        <taxon>Bacteria</taxon>
        <taxon>Pseudomonadati</taxon>
        <taxon>Pseudomonadota</taxon>
        <taxon>Gammaproteobacteria</taxon>
        <taxon>Cardiobacteriales</taxon>
        <taxon>Ignatzschineriaceae</taxon>
        <taxon>Ignatzschineria</taxon>
    </lineage>
</organism>
<feature type="transmembrane region" description="Helical" evidence="9">
    <location>
        <begin position="142"/>
        <end position="165"/>
    </location>
</feature>
<keyword evidence="2" id="KW-0813">Transport</keyword>
<dbReference type="Gene3D" id="3.40.50.300">
    <property type="entry name" value="P-loop containing nucleotide triphosphate hydrolases"/>
    <property type="match status" value="1"/>
</dbReference>
<reference evidence="12" key="1">
    <citation type="journal article" date="2021" name="PeerJ">
        <title>Extensive microbial diversity within the chicken gut microbiome revealed by metagenomics and culture.</title>
        <authorList>
            <person name="Gilroy R."/>
            <person name="Ravi A."/>
            <person name="Getino M."/>
            <person name="Pursley I."/>
            <person name="Horton D.L."/>
            <person name="Alikhan N.F."/>
            <person name="Baker D."/>
            <person name="Gharbi K."/>
            <person name="Hall N."/>
            <person name="Watson M."/>
            <person name="Adriaenssens E.M."/>
            <person name="Foster-Nyarko E."/>
            <person name="Jarju S."/>
            <person name="Secka A."/>
            <person name="Antonio M."/>
            <person name="Oren A."/>
            <person name="Chaudhuri R.R."/>
            <person name="La Ragione R."/>
            <person name="Hildebrand F."/>
            <person name="Pallen M.J."/>
        </authorList>
    </citation>
    <scope>NUCLEOTIDE SEQUENCE</scope>
    <source>
        <strain evidence="12">CHK160-9182</strain>
    </source>
</reference>
<dbReference type="EMBL" id="DXHP01000213">
    <property type="protein sequence ID" value="HIW07617.1"/>
    <property type="molecule type" value="Genomic_DNA"/>
</dbReference>
<accession>A0A9D1Q8H9</accession>
<keyword evidence="6 12" id="KW-0067">ATP-binding</keyword>
<dbReference type="SMART" id="SM00382">
    <property type="entry name" value="AAA"/>
    <property type="match status" value="1"/>
</dbReference>
<dbReference type="GO" id="GO:0005886">
    <property type="term" value="C:plasma membrane"/>
    <property type="evidence" value="ECO:0007669"/>
    <property type="project" value="UniProtKB-SubCell"/>
</dbReference>
<dbReference type="SUPFAM" id="SSF52540">
    <property type="entry name" value="P-loop containing nucleoside triphosphate hydrolases"/>
    <property type="match status" value="1"/>
</dbReference>
<comment type="caution">
    <text evidence="12">The sequence shown here is derived from an EMBL/GenBank/DDBJ whole genome shotgun (WGS) entry which is preliminary data.</text>
</comment>
<evidence type="ECO:0000313" key="12">
    <source>
        <dbReference type="EMBL" id="HIW07617.1"/>
    </source>
</evidence>
<evidence type="ECO:0000256" key="3">
    <source>
        <dbReference type="ARBA" id="ARBA00022475"/>
    </source>
</evidence>
<dbReference type="InterPro" id="IPR017871">
    <property type="entry name" value="ABC_transporter-like_CS"/>
</dbReference>
<feature type="transmembrane region" description="Helical" evidence="9">
    <location>
        <begin position="261"/>
        <end position="284"/>
    </location>
</feature>
<evidence type="ECO:0000259" key="11">
    <source>
        <dbReference type="PROSITE" id="PS50929"/>
    </source>
</evidence>
<dbReference type="PANTHER" id="PTHR24221">
    <property type="entry name" value="ATP-BINDING CASSETTE SUB-FAMILY B"/>
    <property type="match status" value="1"/>
</dbReference>
<feature type="domain" description="ABC transmembrane type-1" evidence="11">
    <location>
        <begin position="32"/>
        <end position="315"/>
    </location>
</feature>
<evidence type="ECO:0000313" key="13">
    <source>
        <dbReference type="Proteomes" id="UP000823934"/>
    </source>
</evidence>
<sequence length="597" mass="64790">MSMNNSAENPASAQKEESALKRVLKPIKGQIIVSSILAMIGTILMFVPLGGIVYIAQVAFGEAGTGQITTAVTISLISLFVGLVMNTFAEYYIHAADNDLTHHLRLSTIKRLSLVPLGWFTNRASGDVKRAMQDDVAMLHDLTAHFFTTIARAFGVIVISAIYLFMMNWKMALITFLPFIAFFMLYGKAFKAGGEFMDDFFVGMGKIDNAVVEFVGGIPVVKTFGSGEVHRGFRDAVDDFALAFLKLTSAVSKGVATANSIVSPVTVLGIILAFGILFVELNWIAPFDVVPFALVAPGICAPILMITFITHGLRNAAGSAERLHQLMNTPLLTQPELLQETPKNNELVFHNVTYGYNAGNRVVDQMSFTLKADSVTAVVGASGAGKSTLARLALRFFDPESGNITLGGIDLKEYPSHELYQRVGFVLQEVRLIHASIRDNIALGKAHATDAEIEKVAIEANIHERIMALPRGYDSIVGEDAQLSGGELQRISIARAMLLDPPILVLDEATAAVDAESEAVIQEALSRFAKGRTLLVIAHRLDTIMNADNIIVMEDGHIVESGEHANLLAAKGRYAQLWQLGGYDAQDSSQSRYSEEK</sequence>
<reference evidence="12" key="2">
    <citation type="submission" date="2021-04" db="EMBL/GenBank/DDBJ databases">
        <authorList>
            <person name="Gilroy R."/>
        </authorList>
    </citation>
    <scope>NUCLEOTIDE SEQUENCE</scope>
    <source>
        <strain evidence="12">CHK160-9182</strain>
    </source>
</reference>
<keyword evidence="5" id="KW-0547">Nucleotide-binding</keyword>
<feature type="domain" description="ABC transporter" evidence="10">
    <location>
        <begin position="347"/>
        <end position="580"/>
    </location>
</feature>
<evidence type="ECO:0000256" key="7">
    <source>
        <dbReference type="ARBA" id="ARBA00022989"/>
    </source>
</evidence>
<feature type="transmembrane region" description="Helical" evidence="9">
    <location>
        <begin position="68"/>
        <end position="89"/>
    </location>
</feature>
<dbReference type="GO" id="GO:0140359">
    <property type="term" value="F:ABC-type transporter activity"/>
    <property type="evidence" value="ECO:0007669"/>
    <property type="project" value="InterPro"/>
</dbReference>
<dbReference type="InterPro" id="IPR039421">
    <property type="entry name" value="Type_1_exporter"/>
</dbReference>
<dbReference type="Pfam" id="PF00664">
    <property type="entry name" value="ABC_membrane"/>
    <property type="match status" value="1"/>
</dbReference>
<keyword evidence="8 9" id="KW-0472">Membrane</keyword>
<feature type="transmembrane region" description="Helical" evidence="9">
    <location>
        <begin position="31"/>
        <end position="56"/>
    </location>
</feature>
<dbReference type="CDD" id="cd07346">
    <property type="entry name" value="ABC_6TM_exporters"/>
    <property type="match status" value="1"/>
</dbReference>
<dbReference type="GO" id="GO:0016887">
    <property type="term" value="F:ATP hydrolysis activity"/>
    <property type="evidence" value="ECO:0007669"/>
    <property type="project" value="InterPro"/>
</dbReference>
<keyword evidence="4 9" id="KW-0812">Transmembrane</keyword>
<dbReference type="InterPro" id="IPR036640">
    <property type="entry name" value="ABC1_TM_sf"/>
</dbReference>
<dbReference type="GO" id="GO:0005524">
    <property type="term" value="F:ATP binding"/>
    <property type="evidence" value="ECO:0007669"/>
    <property type="project" value="UniProtKB-KW"/>
</dbReference>
<evidence type="ECO:0000259" key="10">
    <source>
        <dbReference type="PROSITE" id="PS50893"/>
    </source>
</evidence>
<proteinExistence type="predicted"/>
<dbReference type="PROSITE" id="PS50893">
    <property type="entry name" value="ABC_TRANSPORTER_2"/>
    <property type="match status" value="1"/>
</dbReference>
<dbReference type="AlphaFoldDB" id="A0A9D1Q8H9"/>
<dbReference type="FunFam" id="3.40.50.300:FF:000221">
    <property type="entry name" value="Multidrug ABC transporter ATP-binding protein"/>
    <property type="match status" value="1"/>
</dbReference>
<dbReference type="Proteomes" id="UP000823934">
    <property type="component" value="Unassembled WGS sequence"/>
</dbReference>